<reference evidence="9 10" key="1">
    <citation type="submission" date="2015-03" db="EMBL/GenBank/DDBJ databases">
        <authorList>
            <consortium name="Pathogen Informatics"/>
            <person name="Murphy D."/>
        </authorList>
    </citation>
    <scope>NUCLEOTIDE SEQUENCE [LARGE SCALE GENOMIC DNA]</scope>
    <source>
        <strain evidence="9 10">FE82747</strain>
    </source>
</reference>
<name>A0AA36LSH0_YERMO</name>
<keyword evidence="9" id="KW-0282">Flagellum</keyword>
<dbReference type="PROSITE" id="PS51123">
    <property type="entry name" value="OMPA_2"/>
    <property type="match status" value="1"/>
</dbReference>
<dbReference type="Pfam" id="PF00691">
    <property type="entry name" value="OmpA"/>
    <property type="match status" value="1"/>
</dbReference>
<dbReference type="CDD" id="cd07185">
    <property type="entry name" value="OmpA_C-like"/>
    <property type="match status" value="1"/>
</dbReference>
<evidence type="ECO:0000256" key="5">
    <source>
        <dbReference type="ARBA" id="ARBA00022989"/>
    </source>
</evidence>
<keyword evidence="4" id="KW-0812">Transmembrane</keyword>
<dbReference type="EMBL" id="CQBM01000017">
    <property type="protein sequence ID" value="CNI69390.1"/>
    <property type="molecule type" value="Genomic_DNA"/>
</dbReference>
<keyword evidence="3" id="KW-1003">Cell membrane</keyword>
<keyword evidence="5" id="KW-1133">Transmembrane helix</keyword>
<keyword evidence="9" id="KW-0966">Cell projection</keyword>
<dbReference type="NCBIfam" id="NF006548">
    <property type="entry name" value="PRK09041.1"/>
    <property type="match status" value="1"/>
</dbReference>
<evidence type="ECO:0000259" key="8">
    <source>
        <dbReference type="PROSITE" id="PS51123"/>
    </source>
</evidence>
<dbReference type="PANTHER" id="PTHR30329">
    <property type="entry name" value="STATOR ELEMENT OF FLAGELLAR MOTOR COMPLEX"/>
    <property type="match status" value="1"/>
</dbReference>
<dbReference type="SUPFAM" id="SSF103088">
    <property type="entry name" value="OmpA-like"/>
    <property type="match status" value="1"/>
</dbReference>
<sequence>MSTSAKPVIIVRKRKRAKHAHHGGSWKIAYADFMTAMMAFFLVMWLLSSSTPLQREQIADYFKMPLKLAMSHGDKSSVSDSPIPGGGDDLMKQDGEVLKQTLAKMDKQKNAQNLRRAHEKLENLIKKDPRLSDFQSNLRLSLTDDGLLIQIIDSQERPMFKVGSRELEPYMRIILQALVPVLNDLPNKINLTGHTDSLPYVNGEAGYSNWELSSDRANASRRTLVSGGLADNKFLRVIGSADMMNLANVKSDAPINRRISILVLSKNKEKSILEEDVVLQSVSDNQSSARIEAELKKMAADETVPIKAAPAATVPVIPAVPVTSLVPVISTVPTISAVPTISTQVKVEQDGHK</sequence>
<dbReference type="Gene3D" id="3.30.1330.60">
    <property type="entry name" value="OmpA-like domain"/>
    <property type="match status" value="1"/>
</dbReference>
<comment type="caution">
    <text evidence="9">The sequence shown here is derived from an EMBL/GenBank/DDBJ whole genome shotgun (WGS) entry which is preliminary data.</text>
</comment>
<evidence type="ECO:0000256" key="4">
    <source>
        <dbReference type="ARBA" id="ARBA00022692"/>
    </source>
</evidence>
<dbReference type="GeneID" id="57916551"/>
<accession>A0AA36LSH0</accession>
<proteinExistence type="inferred from homology"/>
<comment type="subcellular location">
    <subcellularLocation>
        <location evidence="1">Cell membrane</location>
        <topology evidence="1">Single-pass membrane protein</topology>
    </subcellularLocation>
</comment>
<dbReference type="InterPro" id="IPR050330">
    <property type="entry name" value="Bact_OuterMem_StrucFunc"/>
</dbReference>
<dbReference type="RefSeq" id="WP_049648682.1">
    <property type="nucleotide sequence ID" value="NZ_CABHYF010000019.1"/>
</dbReference>
<evidence type="ECO:0000313" key="10">
    <source>
        <dbReference type="Proteomes" id="UP000040841"/>
    </source>
</evidence>
<protein>
    <submittedName>
        <fullName evidence="9">Flagellar motor protein MotB</fullName>
    </submittedName>
</protein>
<evidence type="ECO:0000256" key="1">
    <source>
        <dbReference type="ARBA" id="ARBA00004162"/>
    </source>
</evidence>
<evidence type="ECO:0000256" key="2">
    <source>
        <dbReference type="ARBA" id="ARBA00008914"/>
    </source>
</evidence>
<gene>
    <name evidence="9" type="primary">motB_2</name>
    <name evidence="9" type="ORF">ERS008502_04005</name>
</gene>
<keyword evidence="9" id="KW-0969">Cilium</keyword>
<organism evidence="9 10">
    <name type="scientific">Yersinia mollaretii</name>
    <dbReference type="NCBI Taxonomy" id="33060"/>
    <lineage>
        <taxon>Bacteria</taxon>
        <taxon>Pseudomonadati</taxon>
        <taxon>Pseudomonadota</taxon>
        <taxon>Gammaproteobacteria</taxon>
        <taxon>Enterobacterales</taxon>
        <taxon>Yersiniaceae</taxon>
        <taxon>Yersinia</taxon>
    </lineage>
</organism>
<evidence type="ECO:0000256" key="3">
    <source>
        <dbReference type="ARBA" id="ARBA00022475"/>
    </source>
</evidence>
<dbReference type="InterPro" id="IPR006665">
    <property type="entry name" value="OmpA-like"/>
</dbReference>
<dbReference type="InterPro" id="IPR036737">
    <property type="entry name" value="OmpA-like_sf"/>
</dbReference>
<evidence type="ECO:0000256" key="7">
    <source>
        <dbReference type="PROSITE-ProRule" id="PRU00473"/>
    </source>
</evidence>
<evidence type="ECO:0000313" key="9">
    <source>
        <dbReference type="EMBL" id="CNI69390.1"/>
    </source>
</evidence>
<evidence type="ECO:0000256" key="6">
    <source>
        <dbReference type="ARBA" id="ARBA00023136"/>
    </source>
</evidence>
<dbReference type="Proteomes" id="UP000040841">
    <property type="component" value="Unassembled WGS sequence"/>
</dbReference>
<dbReference type="GO" id="GO:0005886">
    <property type="term" value="C:plasma membrane"/>
    <property type="evidence" value="ECO:0007669"/>
    <property type="project" value="UniProtKB-SubCell"/>
</dbReference>
<dbReference type="Pfam" id="PF13677">
    <property type="entry name" value="MotB_plug"/>
    <property type="match status" value="1"/>
</dbReference>
<comment type="similarity">
    <text evidence="2">Belongs to the MotB family.</text>
</comment>
<dbReference type="InterPro" id="IPR025713">
    <property type="entry name" value="MotB-like_N_dom"/>
</dbReference>
<keyword evidence="6 7" id="KW-0472">Membrane</keyword>
<dbReference type="PANTHER" id="PTHR30329:SF18">
    <property type="entry name" value="MOTILITY PROTEIN B"/>
    <property type="match status" value="1"/>
</dbReference>
<feature type="domain" description="OmpA-like" evidence="8">
    <location>
        <begin position="147"/>
        <end position="267"/>
    </location>
</feature>
<dbReference type="AlphaFoldDB" id="A0AA36LSH0"/>